<sequence>MNSNDAVKLFSNTRPLYEIAKEINEDWKAVYFGAVPYLEALHCLNTIDDDYGLDSGKSMVAYFLSNAATWRGEAARRIKKELNTMLKY</sequence>
<accession>A0A0F9DP89</accession>
<protein>
    <submittedName>
        <fullName evidence="1">Uncharacterized protein</fullName>
    </submittedName>
</protein>
<name>A0A0F9DP89_9ZZZZ</name>
<comment type="caution">
    <text evidence="1">The sequence shown here is derived from an EMBL/GenBank/DDBJ whole genome shotgun (WGS) entry which is preliminary data.</text>
</comment>
<gene>
    <name evidence="1" type="ORF">LCGC14_2465190</name>
</gene>
<dbReference type="AlphaFoldDB" id="A0A0F9DP89"/>
<reference evidence="1" key="1">
    <citation type="journal article" date="2015" name="Nature">
        <title>Complex archaea that bridge the gap between prokaryotes and eukaryotes.</title>
        <authorList>
            <person name="Spang A."/>
            <person name="Saw J.H."/>
            <person name="Jorgensen S.L."/>
            <person name="Zaremba-Niedzwiedzka K."/>
            <person name="Martijn J."/>
            <person name="Lind A.E."/>
            <person name="van Eijk R."/>
            <person name="Schleper C."/>
            <person name="Guy L."/>
            <person name="Ettema T.J."/>
        </authorList>
    </citation>
    <scope>NUCLEOTIDE SEQUENCE</scope>
</reference>
<organism evidence="1">
    <name type="scientific">marine sediment metagenome</name>
    <dbReference type="NCBI Taxonomy" id="412755"/>
    <lineage>
        <taxon>unclassified sequences</taxon>
        <taxon>metagenomes</taxon>
        <taxon>ecological metagenomes</taxon>
    </lineage>
</organism>
<proteinExistence type="predicted"/>
<evidence type="ECO:0000313" key="1">
    <source>
        <dbReference type="EMBL" id="KKL19466.1"/>
    </source>
</evidence>
<dbReference type="EMBL" id="LAZR01038479">
    <property type="protein sequence ID" value="KKL19466.1"/>
    <property type="molecule type" value="Genomic_DNA"/>
</dbReference>